<evidence type="ECO:0000256" key="1">
    <source>
        <dbReference type="SAM" id="MobiDB-lite"/>
    </source>
</evidence>
<dbReference type="OrthoDB" id="7597230at2"/>
<sequence length="88" mass="9466">MSGHSGTTGPMRASPRCGAKTRSGGSCRAPAVHGKTRCRMHGGAKGSGAPRANRNARKHGLFTRDAIAERRWIREVLGDVRRLLEGMK</sequence>
<dbReference type="EMBL" id="FNTH01000001">
    <property type="protein sequence ID" value="SEC95318.1"/>
    <property type="molecule type" value="Genomic_DNA"/>
</dbReference>
<evidence type="ECO:0000313" key="3">
    <source>
        <dbReference type="Proteomes" id="UP000198992"/>
    </source>
</evidence>
<reference evidence="2 3" key="1">
    <citation type="submission" date="2016-10" db="EMBL/GenBank/DDBJ databases">
        <authorList>
            <person name="de Groot N.N."/>
        </authorList>
    </citation>
    <scope>NUCLEOTIDE SEQUENCE [LARGE SCALE GENOMIC DNA]</scope>
    <source>
        <strain evidence="2 3">MT12</strain>
    </source>
</reference>
<feature type="region of interest" description="Disordered" evidence="1">
    <location>
        <begin position="38"/>
        <end position="57"/>
    </location>
</feature>
<evidence type="ECO:0000313" key="2">
    <source>
        <dbReference type="EMBL" id="SEC95318.1"/>
    </source>
</evidence>
<dbReference type="InterPro" id="IPR047675">
    <property type="entry name" value="Putative_zinc-bd"/>
</dbReference>
<dbReference type="NCBIfam" id="NF041373">
    <property type="entry name" value="HGG_STG"/>
    <property type="match status" value="1"/>
</dbReference>
<protein>
    <submittedName>
        <fullName evidence="2">Glucans biosynthesis protein</fullName>
    </submittedName>
</protein>
<name>A0A1H4WRG8_9BRAD</name>
<gene>
    <name evidence="2" type="ORF">SAMN05444164_3199</name>
</gene>
<organism evidence="2 3">
    <name type="scientific">Bradyrhizobium erythrophlei</name>
    <dbReference type="NCBI Taxonomy" id="1437360"/>
    <lineage>
        <taxon>Bacteria</taxon>
        <taxon>Pseudomonadati</taxon>
        <taxon>Pseudomonadota</taxon>
        <taxon>Alphaproteobacteria</taxon>
        <taxon>Hyphomicrobiales</taxon>
        <taxon>Nitrobacteraceae</taxon>
        <taxon>Bradyrhizobium</taxon>
    </lineage>
</organism>
<accession>A0A1H4WRG8</accession>
<feature type="region of interest" description="Disordered" evidence="1">
    <location>
        <begin position="1"/>
        <end position="32"/>
    </location>
</feature>
<proteinExistence type="predicted"/>
<dbReference type="RefSeq" id="WP_092116726.1">
    <property type="nucleotide sequence ID" value="NZ_FNTH01000001.1"/>
</dbReference>
<dbReference type="AlphaFoldDB" id="A0A1H4WRG8"/>
<dbReference type="Proteomes" id="UP000198992">
    <property type="component" value="Unassembled WGS sequence"/>
</dbReference>